<organism evidence="2 3">
    <name type="scientific">Cylindrobasidium torrendii FP15055 ss-10</name>
    <dbReference type="NCBI Taxonomy" id="1314674"/>
    <lineage>
        <taxon>Eukaryota</taxon>
        <taxon>Fungi</taxon>
        <taxon>Dikarya</taxon>
        <taxon>Basidiomycota</taxon>
        <taxon>Agaricomycotina</taxon>
        <taxon>Agaricomycetes</taxon>
        <taxon>Agaricomycetidae</taxon>
        <taxon>Agaricales</taxon>
        <taxon>Marasmiineae</taxon>
        <taxon>Physalacriaceae</taxon>
        <taxon>Cylindrobasidium</taxon>
    </lineage>
</organism>
<feature type="region of interest" description="Disordered" evidence="1">
    <location>
        <begin position="131"/>
        <end position="150"/>
    </location>
</feature>
<evidence type="ECO:0000313" key="2">
    <source>
        <dbReference type="EMBL" id="KIY63962.1"/>
    </source>
</evidence>
<dbReference type="Proteomes" id="UP000054007">
    <property type="component" value="Unassembled WGS sequence"/>
</dbReference>
<evidence type="ECO:0000256" key="1">
    <source>
        <dbReference type="SAM" id="MobiDB-lite"/>
    </source>
</evidence>
<name>A0A0D7B0G1_9AGAR</name>
<gene>
    <name evidence="2" type="ORF">CYLTODRAFT_425673</name>
</gene>
<keyword evidence="3" id="KW-1185">Reference proteome</keyword>
<feature type="compositionally biased region" description="Basic and acidic residues" evidence="1">
    <location>
        <begin position="131"/>
        <end position="145"/>
    </location>
</feature>
<sequence length="177" mass="19930">MARSYKPAQSPSVFQNPVSFPAFLHSIFKNLGWYDISSGGFWGLKWFAPPPFDDTVHNEDDADLMVDSPPADEDAVWEPAVYPPEWPPYPALTWMEEMKIAEACMEARAEEGQTAAWEATREAETKAEIAQEKEEARKTKGERQGVEGGFGKGVRKFLRERLCGGNRKTEGENIEMV</sequence>
<reference evidence="2 3" key="1">
    <citation type="journal article" date="2015" name="Fungal Genet. Biol.">
        <title>Evolution of novel wood decay mechanisms in Agaricales revealed by the genome sequences of Fistulina hepatica and Cylindrobasidium torrendii.</title>
        <authorList>
            <person name="Floudas D."/>
            <person name="Held B.W."/>
            <person name="Riley R."/>
            <person name="Nagy L.G."/>
            <person name="Koehler G."/>
            <person name="Ransdell A.S."/>
            <person name="Younus H."/>
            <person name="Chow J."/>
            <person name="Chiniquy J."/>
            <person name="Lipzen A."/>
            <person name="Tritt A."/>
            <person name="Sun H."/>
            <person name="Haridas S."/>
            <person name="LaButti K."/>
            <person name="Ohm R.A."/>
            <person name="Kues U."/>
            <person name="Blanchette R.A."/>
            <person name="Grigoriev I.V."/>
            <person name="Minto R.E."/>
            <person name="Hibbett D.S."/>
        </authorList>
    </citation>
    <scope>NUCLEOTIDE SEQUENCE [LARGE SCALE GENOMIC DNA]</scope>
    <source>
        <strain evidence="2 3">FP15055 ss-10</strain>
    </source>
</reference>
<dbReference type="AlphaFoldDB" id="A0A0D7B0G1"/>
<evidence type="ECO:0000313" key="3">
    <source>
        <dbReference type="Proteomes" id="UP000054007"/>
    </source>
</evidence>
<dbReference type="EMBL" id="KN880662">
    <property type="protein sequence ID" value="KIY63962.1"/>
    <property type="molecule type" value="Genomic_DNA"/>
</dbReference>
<proteinExistence type="predicted"/>
<accession>A0A0D7B0G1</accession>
<protein>
    <submittedName>
        <fullName evidence="2">Uncharacterized protein</fullName>
    </submittedName>
</protein>